<evidence type="ECO:0000256" key="5">
    <source>
        <dbReference type="HAMAP-Rule" id="MF_00844"/>
    </source>
</evidence>
<organism evidence="8 9">
    <name type="scientific">Bacillus swezeyi</name>
    <dbReference type="NCBI Taxonomy" id="1925020"/>
    <lineage>
        <taxon>Bacteria</taxon>
        <taxon>Bacillati</taxon>
        <taxon>Bacillota</taxon>
        <taxon>Bacilli</taxon>
        <taxon>Bacillales</taxon>
        <taxon>Bacillaceae</taxon>
        <taxon>Bacillus</taxon>
    </lineage>
</organism>
<dbReference type="InterPro" id="IPR043682">
    <property type="entry name" value="RqcH_bacterial"/>
</dbReference>
<keyword evidence="1 5" id="KW-0820">tRNA-binding</keyword>
<comment type="function">
    <text evidence="5">Key component of the ribosome quality control system (RQC), a ribosome-associated complex that mediates the extraction of incompletely synthesized nascent chains from stalled ribosomes and their subsequent degradation. RqcH recruits Ala-charged tRNA, and with RqcP directs the elongation of stalled nascent chains on 50S ribosomal subunits, leading to non-templated C-terminal alanine extensions (Ala tail). The Ala tail promotes nascent chain degradation. May add between 1 and at least 8 Ala residues. Binds to stalled 50S ribosomal subunits.</text>
</comment>
<evidence type="ECO:0000259" key="7">
    <source>
        <dbReference type="Pfam" id="PF05670"/>
    </source>
</evidence>
<dbReference type="Pfam" id="PF05833">
    <property type="entry name" value="NFACT_N"/>
    <property type="match status" value="1"/>
</dbReference>
<proteinExistence type="inferred from homology"/>
<dbReference type="GO" id="GO:0000049">
    <property type="term" value="F:tRNA binding"/>
    <property type="evidence" value="ECO:0007669"/>
    <property type="project" value="UniProtKB-UniRule"/>
</dbReference>
<evidence type="ECO:0000256" key="2">
    <source>
        <dbReference type="ARBA" id="ARBA00022730"/>
    </source>
</evidence>
<evidence type="ECO:0000256" key="4">
    <source>
        <dbReference type="ARBA" id="ARBA00022917"/>
    </source>
</evidence>
<dbReference type="STRING" id="1925020.BTA30_06560"/>
<dbReference type="EMBL" id="QSND01000001">
    <property type="protein sequence ID" value="KAA6452919.1"/>
    <property type="molecule type" value="Genomic_DNA"/>
</dbReference>
<dbReference type="Proteomes" id="UP000324326">
    <property type="component" value="Unassembled WGS sequence"/>
</dbReference>
<comment type="similarity">
    <text evidence="5">Belongs to the NEMF family.</text>
</comment>
<dbReference type="GO" id="GO:0019843">
    <property type="term" value="F:rRNA binding"/>
    <property type="evidence" value="ECO:0007669"/>
    <property type="project" value="UniProtKB-UniRule"/>
</dbReference>
<dbReference type="Gene3D" id="2.30.310.10">
    <property type="entry name" value="ibrinogen binding protein from staphylococcus aureus domain"/>
    <property type="match status" value="1"/>
</dbReference>
<reference evidence="8 9" key="1">
    <citation type="submission" date="2018-08" db="EMBL/GenBank/DDBJ databases">
        <title>Bacillus phenotypic plasticity.</title>
        <authorList>
            <person name="Hurtado E."/>
        </authorList>
    </citation>
    <scope>NUCLEOTIDE SEQUENCE [LARGE SCALE GENOMIC DNA]</scope>
    <source>
        <strain evidence="8 9">427</strain>
    </source>
</reference>
<dbReference type="Gene3D" id="3.40.970.40">
    <property type="entry name" value="fibrinogen binding protein from staphylococcus aureus domain like"/>
    <property type="match status" value="1"/>
</dbReference>
<evidence type="ECO:0000313" key="8">
    <source>
        <dbReference type="EMBL" id="KAA6452919.1"/>
    </source>
</evidence>
<comment type="caution">
    <text evidence="8">The sequence shown here is derived from an EMBL/GenBank/DDBJ whole genome shotgun (WGS) entry which is preliminary data.</text>
</comment>
<comment type="subunit">
    <text evidence="5">Associates with stalled 50S ribosomal subunits. Binds to RqcP.</text>
</comment>
<keyword evidence="4 5" id="KW-0648">Protein biosynthesis</keyword>
<dbReference type="InterPro" id="IPR008532">
    <property type="entry name" value="NFACT_RNA-bd"/>
</dbReference>
<dbReference type="Gene3D" id="1.10.8.50">
    <property type="match status" value="1"/>
</dbReference>
<keyword evidence="2 5" id="KW-0699">rRNA-binding</keyword>
<evidence type="ECO:0000256" key="1">
    <source>
        <dbReference type="ARBA" id="ARBA00022555"/>
    </source>
</evidence>
<feature type="coiled-coil region" evidence="5">
    <location>
        <begin position="297"/>
        <end position="324"/>
    </location>
</feature>
<dbReference type="GO" id="GO:0072344">
    <property type="term" value="P:rescue of stalled ribosome"/>
    <property type="evidence" value="ECO:0007669"/>
    <property type="project" value="UniProtKB-UniRule"/>
</dbReference>
<evidence type="ECO:0000256" key="3">
    <source>
        <dbReference type="ARBA" id="ARBA00022884"/>
    </source>
</evidence>
<accession>A0A5M8RYL4</accession>
<evidence type="ECO:0000256" key="6">
    <source>
        <dbReference type="SAM" id="MobiDB-lite"/>
    </source>
</evidence>
<feature type="region of interest" description="Disordered" evidence="6">
    <location>
        <begin position="433"/>
        <end position="458"/>
    </location>
</feature>
<dbReference type="GO" id="GO:0043023">
    <property type="term" value="F:ribosomal large subunit binding"/>
    <property type="evidence" value="ECO:0007669"/>
    <property type="project" value="UniProtKB-UniRule"/>
</dbReference>
<keyword evidence="3 5" id="KW-0694">RNA-binding</keyword>
<feature type="domain" description="NFACT RNA-binding" evidence="7">
    <location>
        <begin position="455"/>
        <end position="543"/>
    </location>
</feature>
<dbReference type="PANTHER" id="PTHR15239">
    <property type="entry name" value="NUCLEAR EXPORT MEDIATOR FACTOR NEMF"/>
    <property type="match status" value="1"/>
</dbReference>
<dbReference type="AlphaFoldDB" id="A0A5M8RYL4"/>
<name>A0A5M8RYL4_9BACI</name>
<dbReference type="HAMAP" id="MF_00844_B">
    <property type="entry name" value="RqcH_B"/>
    <property type="match status" value="1"/>
</dbReference>
<dbReference type="Pfam" id="PF05670">
    <property type="entry name" value="NFACT-R_1"/>
    <property type="match status" value="1"/>
</dbReference>
<gene>
    <name evidence="5" type="primary">rqcH</name>
    <name evidence="8" type="ORF">DX927_01510</name>
</gene>
<protein>
    <recommendedName>
        <fullName evidence="5">Rqc2 homolog RqcH</fullName>
        <shortName evidence="5">RqcH</shortName>
    </recommendedName>
</protein>
<dbReference type="FunFam" id="2.30.310.10:FF:000004">
    <property type="entry name" value="Fibronectin-binding protein A"/>
    <property type="match status" value="1"/>
</dbReference>
<dbReference type="InterPro" id="IPR051608">
    <property type="entry name" value="RQC_Subunit_NEMF"/>
</dbReference>
<dbReference type="GO" id="GO:1990112">
    <property type="term" value="C:RQC complex"/>
    <property type="evidence" value="ECO:0007669"/>
    <property type="project" value="TreeGrafter"/>
</dbReference>
<sequence length="573" mass="65616">MNMSFDGIFTYGMIEELNKTIQGGRIAKIHQPFKHELVFHIRANGRNVKLLLSAHPSYARVHLTNETYDNPSTPPMFCMLLRKHLEGGFIEHIEQIGMDRMMVFHIRSRNEIGDTLIRKLFVEIMGRHSNIVLTDGEKDVIIDSLKHLSPSVNSYRTVLPGYDYILPPAQNKISPLEAEKEDILRHLNFQEGKLDRQIVDTFSGVSPLFAKEALHRAGLANKATLPNGLMEMFAAVKQRRFAPQLVTQGGKEYFYLLDLTHLKGDKRMFETLSGLLDRFYFGKAERDRVKQQAHDLERFVINEKKKNENKIKKLEKTLAHSEHAKEYQLYGELLTANLYQLKKGDKSAKVINYYDENGGEITIPLNPNKTPSENAQSYFTKYQKAKNSVEIVKEQIRLAEEEIAYFDQLIQQLSSASPKDLNEIREELAEGKYLRAKQPQGQKKQKKQAPSLETYESSTGETILVGKNNKQNEYLTMKHAARDDIWLHTKDIPGSHVVIKTSEPDEKTILEAAQIAAYYSKAKNSASVPVDYTKIRYVKKPNGAKPGFVTYDRQQTVFVTPDEDLVIKLKKSR</sequence>
<dbReference type="PANTHER" id="PTHR15239:SF6">
    <property type="entry name" value="RIBOSOME QUALITY CONTROL COMPLEX SUBUNIT NEMF"/>
    <property type="match status" value="1"/>
</dbReference>
<keyword evidence="5" id="KW-0175">Coiled coil</keyword>
<evidence type="ECO:0000313" key="9">
    <source>
        <dbReference type="Proteomes" id="UP000324326"/>
    </source>
</evidence>